<dbReference type="InterPro" id="IPR016032">
    <property type="entry name" value="Sig_transdc_resp-reg_C-effctor"/>
</dbReference>
<feature type="modified residue" description="4-aspartylphosphate" evidence="3">
    <location>
        <position position="54"/>
    </location>
</feature>
<reference evidence="6 7" key="1">
    <citation type="submission" date="2017-10" db="EMBL/GenBank/DDBJ databases">
        <title>Genome announcement of Methylocella silvestris TVC from permafrost.</title>
        <authorList>
            <person name="Wang J."/>
            <person name="Geng K."/>
            <person name="Ul-Haque F."/>
            <person name="Crombie A.T."/>
            <person name="Street L.E."/>
            <person name="Wookey P.A."/>
            <person name="Murrell J.C."/>
            <person name="Pratscher J."/>
        </authorList>
    </citation>
    <scope>NUCLEOTIDE SEQUENCE [LARGE SCALE GENOMIC DNA]</scope>
    <source>
        <strain evidence="6 7">TVC</strain>
    </source>
</reference>
<evidence type="ECO:0000313" key="7">
    <source>
        <dbReference type="Proteomes" id="UP000236286"/>
    </source>
</evidence>
<dbReference type="AlphaFoldDB" id="A0A2J7TDQ6"/>
<evidence type="ECO:0000313" key="6">
    <source>
        <dbReference type="EMBL" id="PNG24898.1"/>
    </source>
</evidence>
<dbReference type="PRINTS" id="PR00038">
    <property type="entry name" value="HTHLUXR"/>
</dbReference>
<evidence type="ECO:0000256" key="3">
    <source>
        <dbReference type="PROSITE-ProRule" id="PRU00169"/>
    </source>
</evidence>
<dbReference type="PROSITE" id="PS00622">
    <property type="entry name" value="HTH_LUXR_1"/>
    <property type="match status" value="1"/>
</dbReference>
<dbReference type="SUPFAM" id="SSF52172">
    <property type="entry name" value="CheY-like"/>
    <property type="match status" value="1"/>
</dbReference>
<evidence type="ECO:0000259" key="4">
    <source>
        <dbReference type="PROSITE" id="PS50043"/>
    </source>
</evidence>
<dbReference type="InterPro" id="IPR051015">
    <property type="entry name" value="EvgA-like"/>
</dbReference>
<keyword evidence="2 6" id="KW-0238">DNA-binding</keyword>
<gene>
    <name evidence="6" type="ORF">CR492_16240</name>
</gene>
<evidence type="ECO:0000259" key="5">
    <source>
        <dbReference type="PROSITE" id="PS50110"/>
    </source>
</evidence>
<organism evidence="6 7">
    <name type="scientific">Methylocella silvestris</name>
    <dbReference type="NCBI Taxonomy" id="199596"/>
    <lineage>
        <taxon>Bacteria</taxon>
        <taxon>Pseudomonadati</taxon>
        <taxon>Pseudomonadota</taxon>
        <taxon>Alphaproteobacteria</taxon>
        <taxon>Hyphomicrobiales</taxon>
        <taxon>Beijerinckiaceae</taxon>
        <taxon>Methylocella</taxon>
    </lineage>
</organism>
<dbReference type="GO" id="GO:0000160">
    <property type="term" value="P:phosphorelay signal transduction system"/>
    <property type="evidence" value="ECO:0007669"/>
    <property type="project" value="InterPro"/>
</dbReference>
<dbReference type="PROSITE" id="PS50110">
    <property type="entry name" value="RESPONSE_REGULATORY"/>
    <property type="match status" value="1"/>
</dbReference>
<comment type="caution">
    <text evidence="6">The sequence shown here is derived from an EMBL/GenBank/DDBJ whole genome shotgun (WGS) entry which is preliminary data.</text>
</comment>
<evidence type="ECO:0000256" key="1">
    <source>
        <dbReference type="ARBA" id="ARBA00022553"/>
    </source>
</evidence>
<keyword evidence="1 3" id="KW-0597">Phosphoprotein</keyword>
<sequence>MKILIADDHWIVRASLKQVVQRLERMLSFFEAATFDEAISTLRRQPDMDLMVADLIMPGFDEFAGLQRLRTEFPEVPVVVVSVHEDVEHVFRSVELGVIGYIPKSASGAEVERAFERILAGEVSFPRDIIKQSSNGASAGSARAAVETPMLERDVNSLTNREREVLLLLGNGYSVKRIAVDLNLSVHTVRVHIGNMMKKLGFQDRSATVHYAVNLANTARTGAR</sequence>
<dbReference type="PROSITE" id="PS50043">
    <property type="entry name" value="HTH_LUXR_2"/>
    <property type="match status" value="1"/>
</dbReference>
<feature type="domain" description="HTH luxR-type" evidence="4">
    <location>
        <begin position="151"/>
        <end position="216"/>
    </location>
</feature>
<feature type="domain" description="Response regulatory" evidence="5">
    <location>
        <begin position="2"/>
        <end position="119"/>
    </location>
</feature>
<dbReference type="GO" id="GO:0003677">
    <property type="term" value="F:DNA binding"/>
    <property type="evidence" value="ECO:0007669"/>
    <property type="project" value="UniProtKB-KW"/>
</dbReference>
<dbReference type="GO" id="GO:0006355">
    <property type="term" value="P:regulation of DNA-templated transcription"/>
    <property type="evidence" value="ECO:0007669"/>
    <property type="project" value="InterPro"/>
</dbReference>
<evidence type="ECO:0000256" key="2">
    <source>
        <dbReference type="ARBA" id="ARBA00023125"/>
    </source>
</evidence>
<proteinExistence type="predicted"/>
<dbReference type="CDD" id="cd06170">
    <property type="entry name" value="LuxR_C_like"/>
    <property type="match status" value="1"/>
</dbReference>
<dbReference type="PANTHER" id="PTHR45566">
    <property type="entry name" value="HTH-TYPE TRANSCRIPTIONAL REGULATOR YHJB-RELATED"/>
    <property type="match status" value="1"/>
</dbReference>
<dbReference type="SUPFAM" id="SSF46894">
    <property type="entry name" value="C-terminal effector domain of the bipartite response regulators"/>
    <property type="match status" value="1"/>
</dbReference>
<dbReference type="Gene3D" id="3.40.50.2300">
    <property type="match status" value="1"/>
</dbReference>
<dbReference type="RefSeq" id="WP_102844782.1">
    <property type="nucleotide sequence ID" value="NZ_PDZR01000022.1"/>
</dbReference>
<protein>
    <submittedName>
        <fullName evidence="6">DNA-binding response regulator</fullName>
    </submittedName>
</protein>
<dbReference type="Pfam" id="PF00072">
    <property type="entry name" value="Response_reg"/>
    <property type="match status" value="1"/>
</dbReference>
<dbReference type="InterPro" id="IPR011006">
    <property type="entry name" value="CheY-like_superfamily"/>
</dbReference>
<name>A0A2J7TDQ6_METSI</name>
<dbReference type="InterPro" id="IPR058245">
    <property type="entry name" value="NreC/VraR/RcsB-like_REC"/>
</dbReference>
<accession>A0A2J7TDQ6</accession>
<dbReference type="PANTHER" id="PTHR45566:SF1">
    <property type="entry name" value="HTH-TYPE TRANSCRIPTIONAL REGULATOR YHJB-RELATED"/>
    <property type="match status" value="1"/>
</dbReference>
<dbReference type="CDD" id="cd17535">
    <property type="entry name" value="REC_NarL-like"/>
    <property type="match status" value="1"/>
</dbReference>
<dbReference type="OrthoDB" id="9814495at2"/>
<dbReference type="Proteomes" id="UP000236286">
    <property type="component" value="Unassembled WGS sequence"/>
</dbReference>
<dbReference type="EMBL" id="PDZR01000022">
    <property type="protein sequence ID" value="PNG24898.1"/>
    <property type="molecule type" value="Genomic_DNA"/>
</dbReference>
<dbReference type="SMART" id="SM00448">
    <property type="entry name" value="REC"/>
    <property type="match status" value="1"/>
</dbReference>
<dbReference type="InterPro" id="IPR000792">
    <property type="entry name" value="Tscrpt_reg_LuxR_C"/>
</dbReference>
<dbReference type="Pfam" id="PF00196">
    <property type="entry name" value="GerE"/>
    <property type="match status" value="1"/>
</dbReference>
<dbReference type="SMART" id="SM00421">
    <property type="entry name" value="HTH_LUXR"/>
    <property type="match status" value="1"/>
</dbReference>
<dbReference type="InterPro" id="IPR001789">
    <property type="entry name" value="Sig_transdc_resp-reg_receiver"/>
</dbReference>